<dbReference type="Pfam" id="PF00672">
    <property type="entry name" value="HAMP"/>
    <property type="match status" value="1"/>
</dbReference>
<dbReference type="AlphaFoldDB" id="A0A7X6DS99"/>
<protein>
    <submittedName>
        <fullName evidence="12">HAMP domain-containing protein</fullName>
    </submittedName>
</protein>
<evidence type="ECO:0000313" key="12">
    <source>
        <dbReference type="EMBL" id="NKE72307.1"/>
    </source>
</evidence>
<evidence type="ECO:0000256" key="8">
    <source>
        <dbReference type="PROSITE-ProRule" id="PRU00284"/>
    </source>
</evidence>
<dbReference type="SMART" id="SM00304">
    <property type="entry name" value="HAMP"/>
    <property type="match status" value="1"/>
</dbReference>
<dbReference type="SUPFAM" id="SSF103190">
    <property type="entry name" value="Sensory domain-like"/>
    <property type="match status" value="1"/>
</dbReference>
<feature type="domain" description="HAMP" evidence="11">
    <location>
        <begin position="202"/>
        <end position="254"/>
    </location>
</feature>
<evidence type="ECO:0000256" key="6">
    <source>
        <dbReference type="ARBA" id="ARBA00023224"/>
    </source>
</evidence>
<dbReference type="InterPro" id="IPR003660">
    <property type="entry name" value="HAMP_dom"/>
</dbReference>
<dbReference type="PROSITE" id="PS50111">
    <property type="entry name" value="CHEMOTAXIS_TRANSDUC_2"/>
    <property type="match status" value="1"/>
</dbReference>
<feature type="transmembrane region" description="Helical" evidence="9">
    <location>
        <begin position="178"/>
        <end position="200"/>
    </location>
</feature>
<keyword evidence="4 9" id="KW-1133">Transmembrane helix</keyword>
<evidence type="ECO:0000256" key="5">
    <source>
        <dbReference type="ARBA" id="ARBA00023136"/>
    </source>
</evidence>
<keyword evidence="2" id="KW-1003">Cell membrane</keyword>
<keyword evidence="3 9" id="KW-0812">Transmembrane</keyword>
<dbReference type="Pfam" id="PF00015">
    <property type="entry name" value="MCPsignal"/>
    <property type="match status" value="1"/>
</dbReference>
<accession>A0A7X6DS99</accession>
<proteinExistence type="inferred from homology"/>
<keyword evidence="5 9" id="KW-0472">Membrane</keyword>
<evidence type="ECO:0000259" key="10">
    <source>
        <dbReference type="PROSITE" id="PS50111"/>
    </source>
</evidence>
<evidence type="ECO:0000256" key="1">
    <source>
        <dbReference type="ARBA" id="ARBA00004651"/>
    </source>
</evidence>
<comment type="caution">
    <text evidence="12">The sequence shown here is derived from an EMBL/GenBank/DDBJ whole genome shotgun (WGS) entry which is preliminary data.</text>
</comment>
<feature type="domain" description="Methyl-accepting transducer" evidence="10">
    <location>
        <begin position="343"/>
        <end position="580"/>
    </location>
</feature>
<keyword evidence="6 8" id="KW-0807">Transducer</keyword>
<dbReference type="Gene3D" id="1.10.287.950">
    <property type="entry name" value="Methyl-accepting chemotaxis protein"/>
    <property type="match status" value="1"/>
</dbReference>
<dbReference type="Proteomes" id="UP000534783">
    <property type="component" value="Unassembled WGS sequence"/>
</dbReference>
<evidence type="ECO:0000259" key="11">
    <source>
        <dbReference type="PROSITE" id="PS50885"/>
    </source>
</evidence>
<comment type="similarity">
    <text evidence="7">Belongs to the methyl-accepting chemotaxis (MCP) protein family.</text>
</comment>
<dbReference type="InterPro" id="IPR004089">
    <property type="entry name" value="MCPsignal_dom"/>
</dbReference>
<dbReference type="RefSeq" id="WP_168061819.1">
    <property type="nucleotide sequence ID" value="NZ_VTOW01000003.1"/>
</dbReference>
<evidence type="ECO:0000256" key="3">
    <source>
        <dbReference type="ARBA" id="ARBA00022692"/>
    </source>
</evidence>
<name>A0A7X6DS99_9BACT</name>
<organism evidence="12 13">
    <name type="scientific">Candidatus Manganitrophus noduliformans</name>
    <dbReference type="NCBI Taxonomy" id="2606439"/>
    <lineage>
        <taxon>Bacteria</taxon>
        <taxon>Pseudomonadati</taxon>
        <taxon>Nitrospirota</taxon>
        <taxon>Nitrospiria</taxon>
        <taxon>Candidatus Troglogloeales</taxon>
        <taxon>Candidatus Manganitrophaceae</taxon>
        <taxon>Candidatus Manganitrophus</taxon>
    </lineage>
</organism>
<dbReference type="PANTHER" id="PTHR32089">
    <property type="entry name" value="METHYL-ACCEPTING CHEMOTAXIS PROTEIN MCPB"/>
    <property type="match status" value="1"/>
</dbReference>
<evidence type="ECO:0000256" key="2">
    <source>
        <dbReference type="ARBA" id="ARBA00022475"/>
    </source>
</evidence>
<sequence>MQETDQTKPNRGLKFKFLLVIGLLLGTMGFLIGLTLLIGLKSSFEGQLQKRGLALASGIAKFGALAVSVEDRAVLEQMILGPSHELDVAYIAVLNHEGKVIVHSDERENGKTLNDPLTAQAAKTLQPTIYRYQNASGRYFDVVAPVHLAAMQSHDGKKVGVIRVGLSLSGIESEIKRLLLVTLSILGALIAIGMSVSLVFTRIIIAPLEQMAGLAVKIAGGDFRRPVEIKTQDEVGVLANALGQMSDGLKGMIKRIQDTSQQVTTVADKVMVNSRRINEGATHQAKAAEKTSSSIEEMNASVKNISENIDGLSTSAEATSSSLIEMSAAISQVATSTVTLSSSVEDTASSLIQMSSSIKQVVEHIDALSMNTVETTASINEVNASIREVEKNAKESAVMTEKVSQDATDLGMDAIEKTIEGMEKIKRTVEKSASVINKLDERTEHIGKILTVIDEVTRQTNLLALNAAILAAQAGEQGKGFTVVADEIKNLADRTASSTKEIAQLIRDVQSEAKDAVVSINEGSQSVEEGVRLSVNARESLNKILDVSRRSSNMSRQIEKATYEQVQAINQVSQAMEKMNTMVQQINRAMQEQGRGIEHITEASEKMRAITRQVKISTEEQANGSKQISDAVEDVTIRIQQIGRGMSEHKKGSEVIVKSILEIHQITQVSMQMAQQMNEAVESLITQANILKEEINRYKV</sequence>
<dbReference type="GO" id="GO:0005886">
    <property type="term" value="C:plasma membrane"/>
    <property type="evidence" value="ECO:0007669"/>
    <property type="project" value="UniProtKB-SubCell"/>
</dbReference>
<dbReference type="PROSITE" id="PS50885">
    <property type="entry name" value="HAMP"/>
    <property type="match status" value="1"/>
</dbReference>
<evidence type="ECO:0000313" key="13">
    <source>
        <dbReference type="Proteomes" id="UP000534783"/>
    </source>
</evidence>
<dbReference type="PANTHER" id="PTHR32089:SF112">
    <property type="entry name" value="LYSOZYME-LIKE PROTEIN-RELATED"/>
    <property type="match status" value="1"/>
</dbReference>
<dbReference type="Pfam" id="PF17203">
    <property type="entry name" value="sCache_3_2"/>
    <property type="match status" value="1"/>
</dbReference>
<dbReference type="SMART" id="SM00283">
    <property type="entry name" value="MA"/>
    <property type="match status" value="1"/>
</dbReference>
<reference evidence="12 13" key="1">
    <citation type="journal article" date="2020" name="Nature">
        <title>Bacterial chemolithoautotrophy via manganese oxidation.</title>
        <authorList>
            <person name="Yu H."/>
            <person name="Leadbetter J.R."/>
        </authorList>
    </citation>
    <scope>NUCLEOTIDE SEQUENCE [LARGE SCALE GENOMIC DNA]</scope>
    <source>
        <strain evidence="12 13">Mn-1</strain>
    </source>
</reference>
<gene>
    <name evidence="12" type="ORF">MNODULE_16275</name>
</gene>
<evidence type="ECO:0000256" key="7">
    <source>
        <dbReference type="ARBA" id="ARBA00029447"/>
    </source>
</evidence>
<dbReference type="InterPro" id="IPR033463">
    <property type="entry name" value="sCache_3"/>
</dbReference>
<dbReference type="GO" id="GO:0007165">
    <property type="term" value="P:signal transduction"/>
    <property type="evidence" value="ECO:0007669"/>
    <property type="project" value="UniProtKB-KW"/>
</dbReference>
<evidence type="ECO:0000256" key="9">
    <source>
        <dbReference type="SAM" id="Phobius"/>
    </source>
</evidence>
<evidence type="ECO:0000256" key="4">
    <source>
        <dbReference type="ARBA" id="ARBA00022989"/>
    </source>
</evidence>
<feature type="transmembrane region" description="Helical" evidence="9">
    <location>
        <begin position="17"/>
        <end position="40"/>
    </location>
</feature>
<keyword evidence="13" id="KW-1185">Reference proteome</keyword>
<comment type="subcellular location">
    <subcellularLocation>
        <location evidence="1">Cell membrane</location>
        <topology evidence="1">Multi-pass membrane protein</topology>
    </subcellularLocation>
</comment>
<dbReference type="Gene3D" id="3.30.450.20">
    <property type="entry name" value="PAS domain"/>
    <property type="match status" value="1"/>
</dbReference>
<dbReference type="InterPro" id="IPR029151">
    <property type="entry name" value="Sensor-like_sf"/>
</dbReference>
<dbReference type="SUPFAM" id="SSF58104">
    <property type="entry name" value="Methyl-accepting chemotaxis protein (MCP) signaling domain"/>
    <property type="match status" value="3"/>
</dbReference>
<dbReference type="EMBL" id="VTOW01000003">
    <property type="protein sequence ID" value="NKE72307.1"/>
    <property type="molecule type" value="Genomic_DNA"/>
</dbReference>
<dbReference type="Gene3D" id="6.10.340.10">
    <property type="match status" value="1"/>
</dbReference>
<dbReference type="CDD" id="cd06225">
    <property type="entry name" value="HAMP"/>
    <property type="match status" value="1"/>
</dbReference>